<evidence type="ECO:0000256" key="2">
    <source>
        <dbReference type="ARBA" id="ARBA00022691"/>
    </source>
</evidence>
<keyword evidence="1" id="KW-0808">Transferase</keyword>
<dbReference type="GO" id="GO:0030410">
    <property type="term" value="F:nicotianamine synthase activity"/>
    <property type="evidence" value="ECO:0007669"/>
    <property type="project" value="InterPro"/>
</dbReference>
<dbReference type="Gene3D" id="3.40.50.150">
    <property type="entry name" value="Vaccinia Virus protein VP39"/>
    <property type="match status" value="1"/>
</dbReference>
<proteinExistence type="predicted"/>
<gene>
    <name evidence="3" type="ORF">SAMEA2297795_00967</name>
    <name evidence="4" type="ORF">SAMEA2297796_01236</name>
</gene>
<keyword evidence="5" id="KW-1185">Reference proteome</keyword>
<reference evidence="3 6" key="1">
    <citation type="submission" date="2016-09" db="EMBL/GenBank/DDBJ databases">
        <authorList>
            <consortium name="Pathogen Informatics"/>
        </authorList>
    </citation>
    <scope>NUCLEOTIDE SEQUENCE [LARGE SCALE GENOMIC DNA]</scope>
    <source>
        <strain evidence="3 6">82B</strain>
    </source>
</reference>
<evidence type="ECO:0000313" key="6">
    <source>
        <dbReference type="Proteomes" id="UP000095768"/>
    </source>
</evidence>
<dbReference type="NCBIfam" id="NF033601">
    <property type="entry name" value="Sta_opine_CntL"/>
    <property type="match status" value="1"/>
</dbReference>
<sequence length="274" mass="31485">MTKTNSKINIREKLEIYLNEFEIQYEEVVTNRKNIHKLEALIESYSDFILNQSYQQAYSAWLDTQEKDHLTHRLADITAKSVKQMEILRAQRLLDGKMSTSQYFENIEHCINEEFGQCKVTANDTLLLVGSGAYPMTLIQVAKETGAKVIGIDIDETAVELGQQVINMLAPEANIHITNQTVDQLEDISAVTHIIFSSTVPVKYQILDQLYDLTNEHVVVSMRYGNGFKALFNYPTEETNFEKWNCAHRQLRSNQIFDIALYRKVITKVGVRDV</sequence>
<evidence type="ECO:0000313" key="4">
    <source>
        <dbReference type="EMBL" id="SCS84816.1"/>
    </source>
</evidence>
<dbReference type="Proteomes" id="UP000095412">
    <property type="component" value="Unassembled WGS sequence"/>
</dbReference>
<protein>
    <submittedName>
        <fullName evidence="3">Nicotianamine synthase</fullName>
    </submittedName>
</protein>
<dbReference type="SUPFAM" id="SSF53335">
    <property type="entry name" value="S-adenosyl-L-methionine-dependent methyltransferases"/>
    <property type="match status" value="1"/>
</dbReference>
<evidence type="ECO:0000313" key="3">
    <source>
        <dbReference type="EMBL" id="SCS67987.1"/>
    </source>
</evidence>
<dbReference type="GO" id="GO:0030418">
    <property type="term" value="P:nicotianamine biosynthetic process"/>
    <property type="evidence" value="ECO:0007669"/>
    <property type="project" value="InterPro"/>
</dbReference>
<dbReference type="EMBL" id="FMPG01000002">
    <property type="protein sequence ID" value="SCS67987.1"/>
    <property type="molecule type" value="Genomic_DNA"/>
</dbReference>
<reference evidence="4 5" key="2">
    <citation type="submission" date="2016-09" db="EMBL/GenBank/DDBJ databases">
        <authorList>
            <consortium name="Pathogen Informatics"/>
            <person name="Sun Q."/>
            <person name="Inoue M."/>
        </authorList>
    </citation>
    <scope>NUCLEOTIDE SEQUENCE [LARGE SCALE GENOMIC DNA]</scope>
    <source>
        <strain evidence="4 5">82C</strain>
    </source>
</reference>
<dbReference type="Proteomes" id="UP000095768">
    <property type="component" value="Unassembled WGS sequence"/>
</dbReference>
<dbReference type="OrthoDB" id="1956540at2"/>
<dbReference type="RefSeq" id="WP_069995414.1">
    <property type="nucleotide sequence ID" value="NZ_FMPG01000002.1"/>
</dbReference>
<evidence type="ECO:0000313" key="5">
    <source>
        <dbReference type="Proteomes" id="UP000095412"/>
    </source>
</evidence>
<dbReference type="InterPro" id="IPR029063">
    <property type="entry name" value="SAM-dependent_MTases_sf"/>
</dbReference>
<dbReference type="InterPro" id="IPR004298">
    <property type="entry name" value="Nicotian_synth"/>
</dbReference>
<organism evidence="3 6">
    <name type="scientific">Staphylococcus caeli</name>
    <dbReference type="NCBI Taxonomy" id="2201815"/>
    <lineage>
        <taxon>Bacteria</taxon>
        <taxon>Bacillati</taxon>
        <taxon>Bacillota</taxon>
        <taxon>Bacilli</taxon>
        <taxon>Bacillales</taxon>
        <taxon>Staphylococcaceae</taxon>
        <taxon>Staphylococcus</taxon>
    </lineage>
</organism>
<dbReference type="PANTHER" id="PTHR32266">
    <property type="entry name" value="NICOTIANAMINE SYNTHASE 3"/>
    <property type="match status" value="1"/>
</dbReference>
<dbReference type="AlphaFoldDB" id="A0A1D4K2H7"/>
<accession>A0A1D4K2H7</accession>
<keyword evidence="2" id="KW-0949">S-adenosyl-L-methionine</keyword>
<dbReference type="EMBL" id="FMPI01000007">
    <property type="protein sequence ID" value="SCS84816.1"/>
    <property type="molecule type" value="Genomic_DNA"/>
</dbReference>
<name>A0A1D4K2H7_9STAP</name>
<dbReference type="PANTHER" id="PTHR32266:SF12">
    <property type="entry name" value="NICOTIANAMINE SYNTHASE 3"/>
    <property type="match status" value="1"/>
</dbReference>
<evidence type="ECO:0000256" key="1">
    <source>
        <dbReference type="ARBA" id="ARBA00022679"/>
    </source>
</evidence>